<gene>
    <name evidence="2" type="ordered locus">SE_1106</name>
</gene>
<dbReference type="PANTHER" id="PTHR43649">
    <property type="entry name" value="ARABINOSE-BINDING PROTEIN-RELATED"/>
    <property type="match status" value="1"/>
</dbReference>
<dbReference type="PATRIC" id="fig|176280.10.peg.1080"/>
<dbReference type="EMBL" id="AE015929">
    <property type="protein sequence ID" value="AAO04703.1"/>
    <property type="molecule type" value="Genomic_DNA"/>
</dbReference>
<evidence type="ECO:0000313" key="2">
    <source>
        <dbReference type="EMBL" id="AAO04703.1"/>
    </source>
</evidence>
<organism evidence="2 3">
    <name type="scientific">Staphylococcus epidermidis (strain ATCC 12228 / FDA PCI 1200)</name>
    <dbReference type="NCBI Taxonomy" id="176280"/>
    <lineage>
        <taxon>Bacteria</taxon>
        <taxon>Bacillati</taxon>
        <taxon>Bacillota</taxon>
        <taxon>Bacilli</taxon>
        <taxon>Bacillales</taxon>
        <taxon>Staphylococcaceae</taxon>
        <taxon>Staphylococcus</taxon>
    </lineage>
</organism>
<dbReference type="HOGENOM" id="CLU_487242_0_0_9"/>
<dbReference type="InterPro" id="IPR006059">
    <property type="entry name" value="SBP"/>
</dbReference>
<dbReference type="PANTHER" id="PTHR43649:SF17">
    <property type="entry name" value="ABC TRANSPORTER SOLUTE BINDING PROTEIN-SUGAR TRANSPORT"/>
    <property type="match status" value="1"/>
</dbReference>
<dbReference type="OrthoDB" id="2495637at2"/>
<reference evidence="2 3" key="1">
    <citation type="journal article" date="2003" name="Mol. Microbiol.">
        <title>Genome-based analysis of virulence genes in a non-biofilm-forming Staphylococcus epidermidis strain (ATCC 12228).</title>
        <authorList>
            <person name="Zhang Y.Q."/>
            <person name="Ren S.X."/>
            <person name="Li H.L."/>
            <person name="Wang Y.X."/>
            <person name="Fu G."/>
            <person name="Yang J."/>
            <person name="Qin Z.Q."/>
            <person name="Miao Y.G."/>
            <person name="Wang W.Y."/>
            <person name="Chen R.S."/>
            <person name="Shen Y."/>
            <person name="Chen Z."/>
            <person name="Yuan Z.H."/>
            <person name="Zhao G.P."/>
            <person name="Qu D."/>
            <person name="Danchin A."/>
            <person name="Wen Y.M."/>
        </authorList>
    </citation>
    <scope>NUCLEOTIDE SEQUENCE [LARGE SCALE GENOMIC DNA]</scope>
    <source>
        <strain evidence="3">ATCC 12228 / FDA PCI 1200</strain>
    </source>
</reference>
<accession>A0A0H2VGE3</accession>
<feature type="signal peptide" evidence="1">
    <location>
        <begin position="1"/>
        <end position="21"/>
    </location>
</feature>
<dbReference type="PROSITE" id="PS51257">
    <property type="entry name" value="PROKAR_LIPOPROTEIN"/>
    <property type="match status" value="1"/>
</dbReference>
<dbReference type="Proteomes" id="UP000001411">
    <property type="component" value="Chromosome"/>
</dbReference>
<dbReference type="AlphaFoldDB" id="A0A0H2VGE3"/>
<sequence length="564" mass="64500">MYMFRKSMLILMIAVILFVTACSKDKTQDEAKRKADAKGKPDTWIADRKLKGLVFQSDNDASPKMNKEVAQELKKKTGITLELQTVSNEDSTEALTSGLASGDLPDFIVYYLDDSGRPEMKVLNKAAKQGRLTDLTKMLKNTKIYSKYFKKGYLPKDTKDNIMFNKEQDGTYLVHMGINRHPGQEERRTVGGPYVRKDIMDKLHIDPTSIKTSKDVEKLAEKMKEHHFKDDNGKEITPIGPTAWGGDDRTKFYNDLVWTGQSDEKFLNKGKKIIHESQTEYPLKRVHYVKDLMKKGLMTKEFYTMEENKAKEGLVNGSWGIVSDLHNYVTENQSMKYVPLGPLNTVKGKFRVEKPYKSGANGWAVPSTTEHPEDVVKLADFLASRRGKLLGQYGIKGRDYTLDKKGNPHVKPEVLKEVENNPDEAKKRGFRGAGSYWADHLGYTDIDNKADFGETEYGDNTKTKKTTPEKIADMWHYDQRQKHAKIVNGLTVKSFLSKYEYGEDLEVALDDYSDAIKRAYYSQSDKETKQIIDSAKQRLEEAGLNQFERYVENQRDKKGTQIIY</sequence>
<proteinExistence type="predicted"/>
<dbReference type="KEGG" id="sep:SE_1106"/>
<keyword evidence="1" id="KW-0732">Signal</keyword>
<feature type="chain" id="PRO_5038529259" evidence="1">
    <location>
        <begin position="22"/>
        <end position="564"/>
    </location>
</feature>
<dbReference type="eggNOG" id="COG1653">
    <property type="taxonomic scope" value="Bacteria"/>
</dbReference>
<dbReference type="SUPFAM" id="SSF53850">
    <property type="entry name" value="Periplasmic binding protein-like II"/>
    <property type="match status" value="1"/>
</dbReference>
<dbReference type="Pfam" id="PF01547">
    <property type="entry name" value="SBP_bac_1"/>
    <property type="match status" value="1"/>
</dbReference>
<evidence type="ECO:0000313" key="3">
    <source>
        <dbReference type="Proteomes" id="UP000001411"/>
    </source>
</evidence>
<dbReference type="Gene3D" id="3.40.190.10">
    <property type="entry name" value="Periplasmic binding protein-like II"/>
    <property type="match status" value="2"/>
</dbReference>
<protein>
    <submittedName>
        <fullName evidence="2">ABC transporter (Membrane spanning protein)</fullName>
    </submittedName>
</protein>
<dbReference type="InterPro" id="IPR050490">
    <property type="entry name" value="Bact_solute-bd_prot1"/>
</dbReference>
<evidence type="ECO:0000256" key="1">
    <source>
        <dbReference type="SAM" id="SignalP"/>
    </source>
</evidence>
<name>A0A0H2VGE3_STAES</name>